<keyword evidence="2" id="KW-1185">Reference proteome</keyword>
<sequence length="57" mass="7167">MNIFFFFFLHNFYIHLFYIHQTKNTIFLVQPLILYFFFILIFLFASIQKLYVFLTTK</sequence>
<name>A0ACB0YL84_MELEN</name>
<dbReference type="Proteomes" id="UP001497535">
    <property type="component" value="Unassembled WGS sequence"/>
</dbReference>
<comment type="caution">
    <text evidence="1">The sequence shown here is derived from an EMBL/GenBank/DDBJ whole genome shotgun (WGS) entry which is preliminary data.</text>
</comment>
<reference evidence="1" key="1">
    <citation type="submission" date="2023-11" db="EMBL/GenBank/DDBJ databases">
        <authorList>
            <person name="Poullet M."/>
        </authorList>
    </citation>
    <scope>NUCLEOTIDE SEQUENCE</scope>
    <source>
        <strain evidence="1">E1834</strain>
    </source>
</reference>
<proteinExistence type="predicted"/>
<protein>
    <submittedName>
        <fullName evidence="1">Uncharacterized protein</fullName>
    </submittedName>
</protein>
<dbReference type="EMBL" id="CAVMJV010000014">
    <property type="protein sequence ID" value="CAK5051530.1"/>
    <property type="molecule type" value="Genomic_DNA"/>
</dbReference>
<gene>
    <name evidence="1" type="ORF">MENTE1834_LOCUS13632</name>
</gene>
<evidence type="ECO:0000313" key="1">
    <source>
        <dbReference type="EMBL" id="CAK5051530.1"/>
    </source>
</evidence>
<organism evidence="1 2">
    <name type="scientific">Meloidogyne enterolobii</name>
    <name type="common">Root-knot nematode worm</name>
    <name type="synonym">Meloidogyne mayaguensis</name>
    <dbReference type="NCBI Taxonomy" id="390850"/>
    <lineage>
        <taxon>Eukaryota</taxon>
        <taxon>Metazoa</taxon>
        <taxon>Ecdysozoa</taxon>
        <taxon>Nematoda</taxon>
        <taxon>Chromadorea</taxon>
        <taxon>Rhabditida</taxon>
        <taxon>Tylenchina</taxon>
        <taxon>Tylenchomorpha</taxon>
        <taxon>Tylenchoidea</taxon>
        <taxon>Meloidogynidae</taxon>
        <taxon>Meloidogyninae</taxon>
        <taxon>Meloidogyne</taxon>
    </lineage>
</organism>
<accession>A0ACB0YL84</accession>
<evidence type="ECO:0000313" key="2">
    <source>
        <dbReference type="Proteomes" id="UP001497535"/>
    </source>
</evidence>